<dbReference type="Proteomes" id="UP000006843">
    <property type="component" value="Chromosome I"/>
</dbReference>
<evidence type="ECO:0000313" key="5">
    <source>
        <dbReference type="Proteomes" id="UP000006843"/>
    </source>
</evidence>
<keyword evidence="2" id="KW-0732">Signal</keyword>
<evidence type="ECO:0000256" key="1">
    <source>
        <dbReference type="ARBA" id="ARBA00022801"/>
    </source>
</evidence>
<dbReference type="EC" id="3.4.19.1" evidence="4"/>
<dbReference type="EMBL" id="CR954246">
    <property type="protein sequence ID" value="CAI87042.1"/>
    <property type="molecule type" value="Genomic_DNA"/>
</dbReference>
<dbReference type="eggNOG" id="COG1506">
    <property type="taxonomic scope" value="Bacteria"/>
</dbReference>
<feature type="signal peptide" evidence="2">
    <location>
        <begin position="1"/>
        <end position="22"/>
    </location>
</feature>
<dbReference type="AlphaFoldDB" id="Q3IIS4"/>
<dbReference type="STRING" id="326442.PSHAa1986"/>
<dbReference type="InterPro" id="IPR029058">
    <property type="entry name" value="AB_hydrolase_fold"/>
</dbReference>
<organism evidence="4 5">
    <name type="scientific">Pseudoalteromonas translucida (strain TAC 125)</name>
    <dbReference type="NCBI Taxonomy" id="326442"/>
    <lineage>
        <taxon>Bacteria</taxon>
        <taxon>Pseudomonadati</taxon>
        <taxon>Pseudomonadota</taxon>
        <taxon>Gammaproteobacteria</taxon>
        <taxon>Alteromonadales</taxon>
        <taxon>Pseudoalteromonadaceae</taxon>
        <taxon>Pseudoalteromonas</taxon>
    </lineage>
</organism>
<dbReference type="PANTHER" id="PTHR42776:SF27">
    <property type="entry name" value="DIPEPTIDYL PEPTIDASE FAMILY MEMBER 6"/>
    <property type="match status" value="1"/>
</dbReference>
<dbReference type="GO" id="GO:0004252">
    <property type="term" value="F:serine-type endopeptidase activity"/>
    <property type="evidence" value="ECO:0007669"/>
    <property type="project" value="TreeGrafter"/>
</dbReference>
<dbReference type="GO" id="GO:0006508">
    <property type="term" value="P:proteolysis"/>
    <property type="evidence" value="ECO:0007669"/>
    <property type="project" value="InterPro"/>
</dbReference>
<feature type="domain" description="Peptidase S9 prolyl oligopeptidase catalytic" evidence="3">
    <location>
        <begin position="445"/>
        <end position="653"/>
    </location>
</feature>
<dbReference type="InterPro" id="IPR001375">
    <property type="entry name" value="Peptidase_S9_cat"/>
</dbReference>
<dbReference type="PANTHER" id="PTHR42776">
    <property type="entry name" value="SERINE PEPTIDASE S9 FAMILY MEMBER"/>
    <property type="match status" value="1"/>
</dbReference>
<reference evidence="4 5" key="1">
    <citation type="journal article" date="2005" name="Genome Res.">
        <title>Coping with cold: the genome of the versatile marine Antarctica bacterium Pseudoalteromonas haloplanktis TAC125.</title>
        <authorList>
            <person name="Medigue C."/>
            <person name="Krin E."/>
            <person name="Pascal G."/>
            <person name="Barbe V."/>
            <person name="Bernsel A."/>
            <person name="Bertin P."/>
            <person name="Cheung F."/>
            <person name="Cruveiller S."/>
            <person name="Damico S."/>
            <person name="Duilio A."/>
            <person name="Fang G."/>
            <person name="Feller G."/>
            <person name="Mangenot S."/>
            <person name="Marino G."/>
            <person name="Nilsson J."/>
            <person name="Parilli E."/>
            <person name="Rocha E."/>
            <person name="Rouy Z."/>
            <person name="Sekowska A."/>
            <person name="Tutino M.L."/>
            <person name="Vallenet D."/>
            <person name="von Heijne G."/>
            <person name="Danchin A."/>
        </authorList>
    </citation>
    <scope>NUCLEOTIDE SEQUENCE [LARGE SCALE GENOMIC DNA]</scope>
    <source>
        <strain evidence="5">TAC 125</strain>
    </source>
</reference>
<protein>
    <submittedName>
        <fullName evidence="4">Prolyl oligopeptidase family protein</fullName>
        <ecNumber evidence="4">3.4.19.1</ecNumber>
    </submittedName>
</protein>
<dbReference type="SUPFAM" id="SSF82171">
    <property type="entry name" value="DPP6 N-terminal domain-like"/>
    <property type="match status" value="1"/>
</dbReference>
<evidence type="ECO:0000259" key="3">
    <source>
        <dbReference type="Pfam" id="PF00326"/>
    </source>
</evidence>
<sequence>MRNIAKFTVGMLLIAASVGAEANVDSANLQNYAKHAQFINMKISPDGKHLAATTRTETGAIRLTILNVSNHEIVSITEGKESEAVADFGWADNERVIISLAQEYGAYDAPMATGDLLSINVNGKSKTIIAGPRSGDSRIRVARIIDLLPEIDDELIISSFSPFSEEPYLELQRVKASSGRKQSMGKLPLRVYKGTNTSVLLDHNGIARLATGIAPDKNNQSIVVTRDNKDDEWHEVLRFDSDSGSFTPLTFLADNSTVIGISDNTTDTLSISSFDLKTNKQTVKVTHPNTDLMPVVSINNGKVSEVIGASYELDSIENVFFEDITDTGFASLLSSLSNSFKNQTIEVTSSTLDNAKLVLTVSSTNNPKQFYLFDTKKRSLSAIVKAKPWLSQEEIPQTKLISYKTRDGLEVRGLLTLPVNADKNLPLIMHPHGGPHGIRDSLSTLSSDVKVLASHGYAVFQPNFRGSGGYGKKFLQMGYQSWGTSMIDDMTDGVRYLIKQGVVDEGRICSYGASYGGYAAVQSAIREPELYKCVVGFVGVYDLQLMFEEGDISESSSGLNYLENVLPKTKAEREAQSPVHNVDKLKAPVFIIQGGQDVRVPEEHAFRLRDALKKRNHSVEWMYKKGEGHGFYKPEHNVERWEKMLTFFGKNIGK</sequence>
<keyword evidence="5" id="KW-1185">Reference proteome</keyword>
<dbReference type="HOGENOM" id="CLU_008615_3_1_6"/>
<dbReference type="PATRIC" id="fig|326442.8.peg.1916"/>
<keyword evidence="1 4" id="KW-0378">Hydrolase</keyword>
<dbReference type="BioCyc" id="PHAL326442:PSHA_RS09825-MONOMER"/>
<accession>Q3IIS4</accession>
<dbReference type="Pfam" id="PF00326">
    <property type="entry name" value="Peptidase_S9"/>
    <property type="match status" value="1"/>
</dbReference>
<dbReference type="MEROPS" id="S09.A77"/>
<evidence type="ECO:0000256" key="2">
    <source>
        <dbReference type="SAM" id="SignalP"/>
    </source>
</evidence>
<dbReference type="KEGG" id="pha:PSHAa1986"/>
<proteinExistence type="predicted"/>
<name>Q3IIS4_PSET1</name>
<evidence type="ECO:0000313" key="4">
    <source>
        <dbReference type="EMBL" id="CAI87042.1"/>
    </source>
</evidence>
<feature type="chain" id="PRO_5004225786" evidence="2">
    <location>
        <begin position="23"/>
        <end position="654"/>
    </location>
</feature>
<dbReference type="ESTHER" id="pseht-q3iis4">
    <property type="family name" value="Prolyl_oligopeptidase_S9"/>
</dbReference>
<dbReference type="Gene3D" id="3.40.50.1820">
    <property type="entry name" value="alpha/beta hydrolase"/>
    <property type="match status" value="1"/>
</dbReference>
<dbReference type="GO" id="GO:0008242">
    <property type="term" value="F:omega peptidase activity"/>
    <property type="evidence" value="ECO:0007669"/>
    <property type="project" value="UniProtKB-EC"/>
</dbReference>
<gene>
    <name evidence="4" type="ordered locus">PSHAa1986</name>
</gene>
<dbReference type="SUPFAM" id="SSF53474">
    <property type="entry name" value="alpha/beta-Hydrolases"/>
    <property type="match status" value="1"/>
</dbReference>